<organism evidence="1 2">
    <name type="scientific">Portunus trituberculatus</name>
    <name type="common">Swimming crab</name>
    <name type="synonym">Neptunus trituberculatus</name>
    <dbReference type="NCBI Taxonomy" id="210409"/>
    <lineage>
        <taxon>Eukaryota</taxon>
        <taxon>Metazoa</taxon>
        <taxon>Ecdysozoa</taxon>
        <taxon>Arthropoda</taxon>
        <taxon>Crustacea</taxon>
        <taxon>Multicrustacea</taxon>
        <taxon>Malacostraca</taxon>
        <taxon>Eumalacostraca</taxon>
        <taxon>Eucarida</taxon>
        <taxon>Decapoda</taxon>
        <taxon>Pleocyemata</taxon>
        <taxon>Brachyura</taxon>
        <taxon>Eubrachyura</taxon>
        <taxon>Portunoidea</taxon>
        <taxon>Portunidae</taxon>
        <taxon>Portuninae</taxon>
        <taxon>Portunus</taxon>
    </lineage>
</organism>
<reference evidence="1 2" key="1">
    <citation type="submission" date="2019-05" db="EMBL/GenBank/DDBJ databases">
        <title>Another draft genome of Portunus trituberculatus and its Hox gene families provides insights of decapod evolution.</title>
        <authorList>
            <person name="Jeong J.-H."/>
            <person name="Song I."/>
            <person name="Kim S."/>
            <person name="Choi T."/>
            <person name="Kim D."/>
            <person name="Ryu S."/>
            <person name="Kim W."/>
        </authorList>
    </citation>
    <scope>NUCLEOTIDE SEQUENCE [LARGE SCALE GENOMIC DNA]</scope>
    <source>
        <tissue evidence="1">Muscle</tissue>
    </source>
</reference>
<accession>A0A5B7HTP9</accession>
<name>A0A5B7HTP9_PORTR</name>
<protein>
    <recommendedName>
        <fullName evidence="3">Methyltransferase FkbM domain-containing protein</fullName>
    </recommendedName>
</protein>
<dbReference type="Proteomes" id="UP000324222">
    <property type="component" value="Unassembled WGS sequence"/>
</dbReference>
<dbReference type="EMBL" id="VSRR010043244">
    <property type="protein sequence ID" value="MPC76391.1"/>
    <property type="molecule type" value="Genomic_DNA"/>
</dbReference>
<evidence type="ECO:0000313" key="2">
    <source>
        <dbReference type="Proteomes" id="UP000324222"/>
    </source>
</evidence>
<dbReference type="OrthoDB" id="10006218at2759"/>
<comment type="caution">
    <text evidence="1">The sequence shown here is derived from an EMBL/GenBank/DDBJ whole genome shotgun (WGS) entry which is preliminary data.</text>
</comment>
<evidence type="ECO:0008006" key="3">
    <source>
        <dbReference type="Google" id="ProtNLM"/>
    </source>
</evidence>
<proteinExistence type="predicted"/>
<sequence>MIQAEHNELCFLQTNRYCNILTELGHPNSIINILKIDVEGCELFFKDVLERTPNLLKNVKLIAMENNEELRVPGGTT</sequence>
<evidence type="ECO:0000313" key="1">
    <source>
        <dbReference type="EMBL" id="MPC76391.1"/>
    </source>
</evidence>
<dbReference type="AlphaFoldDB" id="A0A5B7HTP9"/>
<gene>
    <name evidence="1" type="ORF">E2C01_070801</name>
</gene>
<keyword evidence="2" id="KW-1185">Reference proteome</keyword>